<dbReference type="PANTHER" id="PTHR10183">
    <property type="entry name" value="CALPAIN"/>
    <property type="match status" value="1"/>
</dbReference>
<dbReference type="PRINTS" id="PR00704">
    <property type="entry name" value="CALPAIN"/>
</dbReference>
<dbReference type="GO" id="GO:0005737">
    <property type="term" value="C:cytoplasm"/>
    <property type="evidence" value="ECO:0007669"/>
    <property type="project" value="TreeGrafter"/>
</dbReference>
<feature type="active site" evidence="5">
    <location>
        <position position="203"/>
    </location>
</feature>
<dbReference type="Proteomes" id="UP000735302">
    <property type="component" value="Unassembled WGS sequence"/>
</dbReference>
<organism evidence="8 9">
    <name type="scientific">Plakobranchus ocellatus</name>
    <dbReference type="NCBI Taxonomy" id="259542"/>
    <lineage>
        <taxon>Eukaryota</taxon>
        <taxon>Metazoa</taxon>
        <taxon>Spiralia</taxon>
        <taxon>Lophotrochozoa</taxon>
        <taxon>Mollusca</taxon>
        <taxon>Gastropoda</taxon>
        <taxon>Heterobranchia</taxon>
        <taxon>Euthyneura</taxon>
        <taxon>Panpulmonata</taxon>
        <taxon>Sacoglossa</taxon>
        <taxon>Placobranchoidea</taxon>
        <taxon>Plakobranchidae</taxon>
        <taxon>Plakobranchus</taxon>
    </lineage>
</organism>
<evidence type="ECO:0000313" key="8">
    <source>
        <dbReference type="EMBL" id="GFO09474.1"/>
    </source>
</evidence>
<dbReference type="Pfam" id="PF00648">
    <property type="entry name" value="Peptidase_C2"/>
    <property type="match status" value="1"/>
</dbReference>
<dbReference type="InterPro" id="IPR022684">
    <property type="entry name" value="Calpain_cysteine_protease"/>
</dbReference>
<keyword evidence="3" id="KW-0378">Hydrolase</keyword>
<dbReference type="PANTHER" id="PTHR10183:SF379">
    <property type="entry name" value="CALPAIN-5"/>
    <property type="match status" value="1"/>
</dbReference>
<evidence type="ECO:0000256" key="2">
    <source>
        <dbReference type="ARBA" id="ARBA00022670"/>
    </source>
</evidence>
<gene>
    <name evidence="8" type="ORF">PoB_003597900</name>
</gene>
<keyword evidence="2" id="KW-0645">Protease</keyword>
<dbReference type="InterPro" id="IPR001300">
    <property type="entry name" value="Peptidase_C2_calpain_cat"/>
</dbReference>
<proteinExistence type="inferred from homology"/>
<dbReference type="Gene3D" id="3.90.70.10">
    <property type="entry name" value="Cysteine proteinases"/>
    <property type="match status" value="1"/>
</dbReference>
<evidence type="ECO:0000256" key="6">
    <source>
        <dbReference type="PROSITE-ProRule" id="PRU00239"/>
    </source>
</evidence>
<keyword evidence="9" id="KW-1185">Reference proteome</keyword>
<evidence type="ECO:0000256" key="4">
    <source>
        <dbReference type="ARBA" id="ARBA00022807"/>
    </source>
</evidence>
<evidence type="ECO:0000256" key="3">
    <source>
        <dbReference type="ARBA" id="ARBA00022801"/>
    </source>
</evidence>
<dbReference type="SUPFAM" id="SSF54001">
    <property type="entry name" value="Cysteine proteinases"/>
    <property type="match status" value="1"/>
</dbReference>
<evidence type="ECO:0000256" key="1">
    <source>
        <dbReference type="ARBA" id="ARBA00007623"/>
    </source>
</evidence>
<keyword evidence="4" id="KW-0788">Thiol protease</keyword>
<dbReference type="AlphaFoldDB" id="A0AAV4AT05"/>
<evidence type="ECO:0000256" key="5">
    <source>
        <dbReference type="PIRSR" id="PIRSR622684-1"/>
    </source>
</evidence>
<comment type="caution">
    <text evidence="6">Lacks conserved residue(s) required for the propagation of feature annotation.</text>
</comment>
<reference evidence="8 9" key="1">
    <citation type="journal article" date="2021" name="Elife">
        <title>Chloroplast acquisition without the gene transfer in kleptoplastic sea slugs, Plakobranchus ocellatus.</title>
        <authorList>
            <person name="Maeda T."/>
            <person name="Takahashi S."/>
            <person name="Yoshida T."/>
            <person name="Shimamura S."/>
            <person name="Takaki Y."/>
            <person name="Nagai Y."/>
            <person name="Toyoda A."/>
            <person name="Suzuki Y."/>
            <person name="Arimoto A."/>
            <person name="Ishii H."/>
            <person name="Satoh N."/>
            <person name="Nishiyama T."/>
            <person name="Hasebe M."/>
            <person name="Maruyama T."/>
            <person name="Minagawa J."/>
            <person name="Obokata J."/>
            <person name="Shigenobu S."/>
        </authorList>
    </citation>
    <scope>NUCLEOTIDE SEQUENCE [LARGE SCALE GENOMIC DNA]</scope>
</reference>
<sequence>MVEVVVDDRLPTRDGKLIFLHSNQKNEFWSALLEKAYAKLYGDYESLGAGHASDALVDFTGGVSEKIEICNMKFTEEVDMKSFFNTMEAASDNKALINCHIRAPASSVRPNHTGPAKLMDVQETAGSDAASSESTDKGQQVHQAFETPQQAEVERPSVVGSQGPNGLVIGQGYNVTMVKFVEVKKSLQSAVGAATLRLVRLYNPWPGKEYTGPWSDSSKEWKSISASEWGKMGVKFDKEGEF</sequence>
<dbReference type="SMART" id="SM00230">
    <property type="entry name" value="CysPc"/>
    <property type="match status" value="1"/>
</dbReference>
<dbReference type="InterPro" id="IPR038765">
    <property type="entry name" value="Papain-like_cys_pep_sf"/>
</dbReference>
<dbReference type="GO" id="GO:0006508">
    <property type="term" value="P:proteolysis"/>
    <property type="evidence" value="ECO:0007669"/>
    <property type="project" value="UniProtKB-KW"/>
</dbReference>
<name>A0AAV4AT05_9GAST</name>
<dbReference type="EMBL" id="BLXT01004100">
    <property type="protein sequence ID" value="GFO09474.1"/>
    <property type="molecule type" value="Genomic_DNA"/>
</dbReference>
<evidence type="ECO:0000259" key="7">
    <source>
        <dbReference type="PROSITE" id="PS50203"/>
    </source>
</evidence>
<accession>A0AAV4AT05</accession>
<comment type="caution">
    <text evidence="8">The sequence shown here is derived from an EMBL/GenBank/DDBJ whole genome shotgun (WGS) entry which is preliminary data.</text>
</comment>
<feature type="domain" description="Calpain catalytic" evidence="7">
    <location>
        <begin position="1"/>
        <end position="242"/>
    </location>
</feature>
<comment type="similarity">
    <text evidence="1">Belongs to the peptidase C2 family.</text>
</comment>
<evidence type="ECO:0000313" key="9">
    <source>
        <dbReference type="Proteomes" id="UP000735302"/>
    </source>
</evidence>
<protein>
    <submittedName>
        <fullName evidence="8">Calpain-3</fullName>
    </submittedName>
</protein>
<dbReference type="GO" id="GO:0004198">
    <property type="term" value="F:calcium-dependent cysteine-type endopeptidase activity"/>
    <property type="evidence" value="ECO:0007669"/>
    <property type="project" value="InterPro"/>
</dbReference>
<feature type="non-terminal residue" evidence="8">
    <location>
        <position position="242"/>
    </location>
</feature>
<dbReference type="PROSITE" id="PS50203">
    <property type="entry name" value="CALPAIN_CAT"/>
    <property type="match status" value="1"/>
</dbReference>